<keyword evidence="1" id="KW-0472">Membrane</keyword>
<reference evidence="2" key="1">
    <citation type="submission" date="2020-03" db="EMBL/GenBank/DDBJ databases">
        <title>Castanea mollissima Vanexum genome sequencing.</title>
        <authorList>
            <person name="Staton M."/>
        </authorList>
    </citation>
    <scope>NUCLEOTIDE SEQUENCE</scope>
    <source>
        <tissue evidence="2">Leaf</tissue>
    </source>
</reference>
<keyword evidence="1" id="KW-1133">Transmembrane helix</keyword>
<protein>
    <submittedName>
        <fullName evidence="2">Uncharacterized protein</fullName>
    </submittedName>
</protein>
<evidence type="ECO:0000313" key="3">
    <source>
        <dbReference type="Proteomes" id="UP000737018"/>
    </source>
</evidence>
<evidence type="ECO:0000256" key="1">
    <source>
        <dbReference type="SAM" id="Phobius"/>
    </source>
</evidence>
<proteinExistence type="predicted"/>
<comment type="caution">
    <text evidence="2">The sequence shown here is derived from an EMBL/GenBank/DDBJ whole genome shotgun (WGS) entry which is preliminary data.</text>
</comment>
<feature type="transmembrane region" description="Helical" evidence="1">
    <location>
        <begin position="32"/>
        <end position="49"/>
    </location>
</feature>
<gene>
    <name evidence="2" type="ORF">CMV_021642</name>
</gene>
<dbReference type="Proteomes" id="UP000737018">
    <property type="component" value="Unassembled WGS sequence"/>
</dbReference>
<sequence length="143" mass="15673">MGRLTVKPFPDFPQLPIREVELSFHLDVAGKLVYLLTASVMLFIVLHQLKCWCRRNTRVGGHAHNTGRVNVVQGDTGGHTTSGQIATEVHHNVTGDDDEDDTMGSQISREVGIDVAVDDDDINNGEIAMTQTSLPAFVAFLFN</sequence>
<organism evidence="2 3">
    <name type="scientific">Castanea mollissima</name>
    <name type="common">Chinese chestnut</name>
    <dbReference type="NCBI Taxonomy" id="60419"/>
    <lineage>
        <taxon>Eukaryota</taxon>
        <taxon>Viridiplantae</taxon>
        <taxon>Streptophyta</taxon>
        <taxon>Embryophyta</taxon>
        <taxon>Tracheophyta</taxon>
        <taxon>Spermatophyta</taxon>
        <taxon>Magnoliopsida</taxon>
        <taxon>eudicotyledons</taxon>
        <taxon>Gunneridae</taxon>
        <taxon>Pentapetalae</taxon>
        <taxon>rosids</taxon>
        <taxon>fabids</taxon>
        <taxon>Fagales</taxon>
        <taxon>Fagaceae</taxon>
        <taxon>Castanea</taxon>
    </lineage>
</organism>
<name>A0A8J4VCF0_9ROSI</name>
<keyword evidence="3" id="KW-1185">Reference proteome</keyword>
<dbReference type="EMBL" id="JRKL02004331">
    <property type="protein sequence ID" value="KAF3952842.1"/>
    <property type="molecule type" value="Genomic_DNA"/>
</dbReference>
<dbReference type="AlphaFoldDB" id="A0A8J4VCF0"/>
<accession>A0A8J4VCF0</accession>
<evidence type="ECO:0000313" key="2">
    <source>
        <dbReference type="EMBL" id="KAF3952842.1"/>
    </source>
</evidence>
<keyword evidence="1" id="KW-0812">Transmembrane</keyword>